<dbReference type="Gene3D" id="3.90.470.20">
    <property type="entry name" value="4'-phosphopantetheinyl transferase domain"/>
    <property type="match status" value="1"/>
</dbReference>
<evidence type="ECO:0000256" key="5">
    <source>
        <dbReference type="ARBA" id="ARBA00022842"/>
    </source>
</evidence>
<evidence type="ECO:0000256" key="6">
    <source>
        <dbReference type="ARBA" id="ARBA00023098"/>
    </source>
</evidence>
<organism evidence="10 11">
    <name type="scientific">candidate division TA06 bacterium</name>
    <dbReference type="NCBI Taxonomy" id="2250710"/>
    <lineage>
        <taxon>Bacteria</taxon>
        <taxon>Bacteria division TA06</taxon>
    </lineage>
</organism>
<dbReference type="NCBIfam" id="TIGR00516">
    <property type="entry name" value="acpS"/>
    <property type="match status" value="1"/>
</dbReference>
<evidence type="ECO:0000256" key="4">
    <source>
        <dbReference type="ARBA" id="ARBA00022832"/>
    </source>
</evidence>
<proteinExistence type="inferred from homology"/>
<evidence type="ECO:0000313" key="11">
    <source>
        <dbReference type="Proteomes" id="UP000736328"/>
    </source>
</evidence>
<evidence type="ECO:0000256" key="3">
    <source>
        <dbReference type="ARBA" id="ARBA00022723"/>
    </source>
</evidence>
<keyword evidence="6 8" id="KW-0443">Lipid metabolism</keyword>
<comment type="similarity">
    <text evidence="8">Belongs to the P-Pant transferase superfamily. AcpS family.</text>
</comment>
<keyword evidence="4 8" id="KW-0276">Fatty acid metabolism</keyword>
<dbReference type="HAMAP" id="MF_00101">
    <property type="entry name" value="AcpS"/>
    <property type="match status" value="1"/>
</dbReference>
<reference evidence="10" key="1">
    <citation type="submission" date="2020-07" db="EMBL/GenBank/DDBJ databases">
        <title>Huge and variable diversity of episymbiotic CPR bacteria and DPANN archaea in groundwater ecosystems.</title>
        <authorList>
            <person name="He C.Y."/>
            <person name="Keren R."/>
            <person name="Whittaker M."/>
            <person name="Farag I.F."/>
            <person name="Doudna J."/>
            <person name="Cate J.H.D."/>
            <person name="Banfield J.F."/>
        </authorList>
    </citation>
    <scope>NUCLEOTIDE SEQUENCE</scope>
    <source>
        <strain evidence="10">NC_groundwater_1520_Pr4_B-0.1um_53_5</strain>
    </source>
</reference>
<comment type="subcellular location">
    <subcellularLocation>
        <location evidence="8">Cytoplasm</location>
    </subcellularLocation>
</comment>
<dbReference type="Proteomes" id="UP000736328">
    <property type="component" value="Unassembled WGS sequence"/>
</dbReference>
<keyword evidence="2 8" id="KW-0808">Transferase</keyword>
<dbReference type="EMBL" id="JACQXR010000098">
    <property type="protein sequence ID" value="MBI4727040.1"/>
    <property type="molecule type" value="Genomic_DNA"/>
</dbReference>
<dbReference type="EC" id="2.7.8.7" evidence="8"/>
<name>A0A933MKT5_UNCT6</name>
<accession>A0A933MKT5</accession>
<dbReference type="GO" id="GO:0008897">
    <property type="term" value="F:holo-[acyl-carrier-protein] synthase activity"/>
    <property type="evidence" value="ECO:0007669"/>
    <property type="project" value="UniProtKB-UniRule"/>
</dbReference>
<comment type="caution">
    <text evidence="10">The sequence shown here is derived from an EMBL/GenBank/DDBJ whole genome shotgun (WGS) entry which is preliminary data.</text>
</comment>
<evidence type="ECO:0000256" key="2">
    <source>
        <dbReference type="ARBA" id="ARBA00022679"/>
    </source>
</evidence>
<evidence type="ECO:0000256" key="8">
    <source>
        <dbReference type="HAMAP-Rule" id="MF_00101"/>
    </source>
</evidence>
<dbReference type="InterPro" id="IPR002582">
    <property type="entry name" value="ACPS"/>
</dbReference>
<feature type="domain" description="4'-phosphopantetheinyl transferase" evidence="9">
    <location>
        <begin position="4"/>
        <end position="114"/>
    </location>
</feature>
<comment type="cofactor">
    <cofactor evidence="8">
        <name>Mg(2+)</name>
        <dbReference type="ChEBI" id="CHEBI:18420"/>
    </cofactor>
</comment>
<keyword evidence="8" id="KW-0963">Cytoplasm</keyword>
<evidence type="ECO:0000313" key="10">
    <source>
        <dbReference type="EMBL" id="MBI4727040.1"/>
    </source>
</evidence>
<keyword evidence="7 8" id="KW-0275">Fatty acid biosynthesis</keyword>
<dbReference type="Pfam" id="PF01648">
    <property type="entry name" value="ACPS"/>
    <property type="match status" value="1"/>
</dbReference>
<feature type="binding site" evidence="8">
    <location>
        <position position="8"/>
    </location>
    <ligand>
        <name>Mg(2+)</name>
        <dbReference type="ChEBI" id="CHEBI:18420"/>
    </ligand>
</feature>
<dbReference type="GO" id="GO:0000287">
    <property type="term" value="F:magnesium ion binding"/>
    <property type="evidence" value="ECO:0007669"/>
    <property type="project" value="UniProtKB-UniRule"/>
</dbReference>
<dbReference type="AlphaFoldDB" id="A0A933MKT5"/>
<dbReference type="SUPFAM" id="SSF56214">
    <property type="entry name" value="4'-phosphopantetheinyl transferase"/>
    <property type="match status" value="1"/>
</dbReference>
<dbReference type="GO" id="GO:0006633">
    <property type="term" value="P:fatty acid biosynthetic process"/>
    <property type="evidence" value="ECO:0007669"/>
    <property type="project" value="UniProtKB-UniRule"/>
</dbReference>
<keyword evidence="3 8" id="KW-0479">Metal-binding</keyword>
<dbReference type="InterPro" id="IPR004568">
    <property type="entry name" value="Ppantetheine-prot_Trfase_dom"/>
</dbReference>
<sequence length="120" mass="13203">MVLGIGADIVASDRFKKLKDKEGFLSQVFSPEELSRAPKANRDRFYASLFAIKESVLKALGCGLSRGALWHDIQISKNNRVSLSGWLLEMLPDGDLCSVHVSASGTREYAIAYVIIETTI</sequence>
<dbReference type="InterPro" id="IPR037143">
    <property type="entry name" value="4-PPantetheinyl_Trfase_dom_sf"/>
</dbReference>
<dbReference type="GO" id="GO:0005737">
    <property type="term" value="C:cytoplasm"/>
    <property type="evidence" value="ECO:0007669"/>
    <property type="project" value="UniProtKB-SubCell"/>
</dbReference>
<evidence type="ECO:0000256" key="7">
    <source>
        <dbReference type="ARBA" id="ARBA00023160"/>
    </source>
</evidence>
<protein>
    <recommendedName>
        <fullName evidence="8">Holo-[acyl-carrier-protein] synthase</fullName>
        <shortName evidence="8">Holo-ACP synthase</shortName>
        <ecNumber evidence="8">2.7.8.7</ecNumber>
    </recommendedName>
    <alternativeName>
        <fullName evidence="8">4'-phosphopantetheinyl transferase AcpS</fullName>
    </alternativeName>
</protein>
<keyword evidence="1 8" id="KW-0444">Lipid biosynthesis</keyword>
<gene>
    <name evidence="8 10" type="primary">acpS</name>
    <name evidence="10" type="ORF">HY768_07430</name>
</gene>
<evidence type="ECO:0000259" key="9">
    <source>
        <dbReference type="Pfam" id="PF01648"/>
    </source>
</evidence>
<keyword evidence="5 8" id="KW-0460">Magnesium</keyword>
<feature type="binding site" evidence="8">
    <location>
        <position position="54"/>
    </location>
    <ligand>
        <name>Mg(2+)</name>
        <dbReference type="ChEBI" id="CHEBI:18420"/>
    </ligand>
</feature>
<comment type="catalytic activity">
    <reaction evidence="8">
        <text>apo-[ACP] + CoA = holo-[ACP] + adenosine 3',5'-bisphosphate + H(+)</text>
        <dbReference type="Rhea" id="RHEA:12068"/>
        <dbReference type="Rhea" id="RHEA-COMP:9685"/>
        <dbReference type="Rhea" id="RHEA-COMP:9690"/>
        <dbReference type="ChEBI" id="CHEBI:15378"/>
        <dbReference type="ChEBI" id="CHEBI:29999"/>
        <dbReference type="ChEBI" id="CHEBI:57287"/>
        <dbReference type="ChEBI" id="CHEBI:58343"/>
        <dbReference type="ChEBI" id="CHEBI:64479"/>
        <dbReference type="EC" id="2.7.8.7"/>
    </reaction>
</comment>
<dbReference type="InterPro" id="IPR008278">
    <property type="entry name" value="4-PPantetheinyl_Trfase_dom"/>
</dbReference>
<dbReference type="NCBIfam" id="TIGR00556">
    <property type="entry name" value="pantethn_trn"/>
    <property type="match status" value="1"/>
</dbReference>
<comment type="function">
    <text evidence="8">Transfers the 4'-phosphopantetheine moiety from coenzyme A to a Ser of acyl-carrier-protein.</text>
</comment>
<evidence type="ECO:0000256" key="1">
    <source>
        <dbReference type="ARBA" id="ARBA00022516"/>
    </source>
</evidence>